<dbReference type="RefSeq" id="WP_165634723.1">
    <property type="nucleotide sequence ID" value="NZ_FNKK01000002.1"/>
</dbReference>
<proteinExistence type="predicted"/>
<evidence type="ECO:0000256" key="1">
    <source>
        <dbReference type="SAM" id="MobiDB-lite"/>
    </source>
</evidence>
<dbReference type="Proteomes" id="UP000217103">
    <property type="component" value="Unassembled WGS sequence"/>
</dbReference>
<dbReference type="AlphaFoldDB" id="A0A1H1C3B0"/>
<reference evidence="2 3" key="1">
    <citation type="submission" date="2016-10" db="EMBL/GenBank/DDBJ databases">
        <authorList>
            <person name="de Groot N.N."/>
        </authorList>
    </citation>
    <scope>NUCLEOTIDE SEQUENCE [LARGE SCALE GENOMIC DNA]</scope>
    <source>
        <strain evidence="2 3">DSM 43794</strain>
    </source>
</reference>
<protein>
    <submittedName>
        <fullName evidence="2">Uncharacterized protein</fullName>
    </submittedName>
</protein>
<sequence length="52" mass="6149">MASVMEKVRRYMQSPQGRRNVDKAKKMARDPRNQRKARSLLDRIMGRSTSKQ</sequence>
<name>A0A1H1C3B0_9ACTN</name>
<gene>
    <name evidence="2" type="ORF">SAMN04489764_1268</name>
</gene>
<evidence type="ECO:0000313" key="3">
    <source>
        <dbReference type="Proteomes" id="UP000217103"/>
    </source>
</evidence>
<dbReference type="EMBL" id="FNKK01000002">
    <property type="protein sequence ID" value="SDQ58574.1"/>
    <property type="molecule type" value="Genomic_DNA"/>
</dbReference>
<organism evidence="2 3">
    <name type="scientific">Thermostaphylospora chromogena</name>
    <dbReference type="NCBI Taxonomy" id="35622"/>
    <lineage>
        <taxon>Bacteria</taxon>
        <taxon>Bacillati</taxon>
        <taxon>Actinomycetota</taxon>
        <taxon>Actinomycetes</taxon>
        <taxon>Streptosporangiales</taxon>
        <taxon>Thermomonosporaceae</taxon>
        <taxon>Thermostaphylospora</taxon>
    </lineage>
</organism>
<evidence type="ECO:0000313" key="2">
    <source>
        <dbReference type="EMBL" id="SDQ58574.1"/>
    </source>
</evidence>
<keyword evidence="3" id="KW-1185">Reference proteome</keyword>
<feature type="compositionally biased region" description="Basic and acidic residues" evidence="1">
    <location>
        <begin position="19"/>
        <end position="45"/>
    </location>
</feature>
<accession>A0A1H1C3B0</accession>
<feature type="region of interest" description="Disordered" evidence="1">
    <location>
        <begin position="1"/>
        <end position="52"/>
    </location>
</feature>